<dbReference type="Proteomes" id="UP001055247">
    <property type="component" value="Unassembled WGS sequence"/>
</dbReference>
<keyword evidence="7 8" id="KW-0066">ATP synthesis</keyword>
<keyword evidence="4 8" id="KW-0406">Ion transport</keyword>
<name>A0AAV4ZN33_9HYPH</name>
<dbReference type="PANTHER" id="PTHR11910">
    <property type="entry name" value="ATP SYNTHASE DELTA CHAIN"/>
    <property type="match status" value="1"/>
</dbReference>
<keyword evidence="8" id="KW-1003">Cell membrane</keyword>
<gene>
    <name evidence="8 10" type="primary">atpH</name>
    <name evidence="10" type="ORF">BHAOGJBA_3405</name>
</gene>
<comment type="function">
    <text evidence="8">F(1)F(0) ATP synthase produces ATP from ADP in the presence of a proton or sodium gradient. F-type ATPases consist of two structural domains, F(1) containing the extramembraneous catalytic core and F(0) containing the membrane proton channel, linked together by a central stalk and a peripheral stalk. During catalysis, ATP synthesis in the catalytic domain of F(1) is coupled via a rotary mechanism of the central stalk subunits to proton translocation.</text>
</comment>
<evidence type="ECO:0000256" key="8">
    <source>
        <dbReference type="HAMAP-Rule" id="MF_01416"/>
    </source>
</evidence>
<keyword evidence="5 8" id="KW-0472">Membrane</keyword>
<evidence type="ECO:0000256" key="3">
    <source>
        <dbReference type="ARBA" id="ARBA00022781"/>
    </source>
</evidence>
<evidence type="ECO:0000313" key="11">
    <source>
        <dbReference type="Proteomes" id="UP001055247"/>
    </source>
</evidence>
<dbReference type="HAMAP" id="MF_01416">
    <property type="entry name" value="ATP_synth_delta_bact"/>
    <property type="match status" value="1"/>
</dbReference>
<dbReference type="GO" id="GO:0005886">
    <property type="term" value="C:plasma membrane"/>
    <property type="evidence" value="ECO:0007669"/>
    <property type="project" value="UniProtKB-SubCell"/>
</dbReference>
<dbReference type="SUPFAM" id="SSF47928">
    <property type="entry name" value="N-terminal domain of the delta subunit of the F1F0-ATP synthase"/>
    <property type="match status" value="1"/>
</dbReference>
<feature type="compositionally biased region" description="Basic and acidic residues" evidence="9">
    <location>
        <begin position="14"/>
        <end position="32"/>
    </location>
</feature>
<evidence type="ECO:0000256" key="9">
    <source>
        <dbReference type="SAM" id="MobiDB-lite"/>
    </source>
</evidence>
<sequence>MPPVSRDNPISRGRPSEPRRGPGSRDETAGKAKRERRVAQNGSEAGPLVAGMAGRYASALFELARDERQLDEVAAGLDRFDALLKESADLRRLVKSPVFTAEQQAAAIGAVIEKAGVTGLAANFIRLTAANRRLFALPGMITAFRALVQESKGIVRAEVRVAEKPSDAVLEEIKASLRDIAKAEVAVDLHVDPSLIGGLVVKMGSRMVDASLRTKLNGIRLAMREAR</sequence>
<keyword evidence="2 8" id="KW-0813">Transport</keyword>
<comment type="subcellular location">
    <subcellularLocation>
        <location evidence="8">Cell membrane</location>
        <topology evidence="8">Peripheral membrane protein</topology>
    </subcellularLocation>
    <subcellularLocation>
        <location evidence="1">Membrane</location>
    </subcellularLocation>
</comment>
<evidence type="ECO:0000313" key="10">
    <source>
        <dbReference type="EMBL" id="GJD89872.1"/>
    </source>
</evidence>
<reference evidence="10" key="1">
    <citation type="journal article" date="2016" name="Front. Microbiol.">
        <title>Genome Sequence of the Piezophilic, Mesophilic Sulfate-Reducing Bacterium Desulfovibrio indicus J2T.</title>
        <authorList>
            <person name="Cao J."/>
            <person name="Maignien L."/>
            <person name="Shao Z."/>
            <person name="Alain K."/>
            <person name="Jebbar M."/>
        </authorList>
    </citation>
    <scope>NUCLEOTIDE SEQUENCE</scope>
    <source>
        <strain evidence="10">DSM 16372</strain>
    </source>
</reference>
<comment type="similarity">
    <text evidence="8">Belongs to the ATPase delta chain family.</text>
</comment>
<evidence type="ECO:0000256" key="5">
    <source>
        <dbReference type="ARBA" id="ARBA00023136"/>
    </source>
</evidence>
<evidence type="ECO:0000256" key="1">
    <source>
        <dbReference type="ARBA" id="ARBA00004370"/>
    </source>
</evidence>
<dbReference type="NCBIfam" id="TIGR01145">
    <property type="entry name" value="ATP_synt_delta"/>
    <property type="match status" value="1"/>
</dbReference>
<dbReference type="Pfam" id="PF00213">
    <property type="entry name" value="OSCP"/>
    <property type="match status" value="1"/>
</dbReference>
<dbReference type="NCBIfam" id="NF004406">
    <property type="entry name" value="PRK05758.3-2"/>
    <property type="match status" value="1"/>
</dbReference>
<dbReference type="AlphaFoldDB" id="A0AAV4ZN33"/>
<evidence type="ECO:0000256" key="2">
    <source>
        <dbReference type="ARBA" id="ARBA00022448"/>
    </source>
</evidence>
<dbReference type="InterPro" id="IPR026015">
    <property type="entry name" value="ATP_synth_OSCP/delta_N_sf"/>
</dbReference>
<organism evidence="10 11">
    <name type="scientific">Methylobacterium hispanicum</name>
    <dbReference type="NCBI Taxonomy" id="270350"/>
    <lineage>
        <taxon>Bacteria</taxon>
        <taxon>Pseudomonadati</taxon>
        <taxon>Pseudomonadota</taxon>
        <taxon>Alphaproteobacteria</taxon>
        <taxon>Hyphomicrobiales</taxon>
        <taxon>Methylobacteriaceae</taxon>
        <taxon>Methylobacterium</taxon>
    </lineage>
</organism>
<evidence type="ECO:0000256" key="6">
    <source>
        <dbReference type="ARBA" id="ARBA00023196"/>
    </source>
</evidence>
<dbReference type="GO" id="GO:0045259">
    <property type="term" value="C:proton-transporting ATP synthase complex"/>
    <property type="evidence" value="ECO:0007669"/>
    <property type="project" value="UniProtKB-KW"/>
</dbReference>
<comment type="caution">
    <text evidence="10">The sequence shown here is derived from an EMBL/GenBank/DDBJ whole genome shotgun (WGS) entry which is preliminary data.</text>
</comment>
<protein>
    <recommendedName>
        <fullName evidence="8">ATP synthase subunit delta</fullName>
    </recommendedName>
    <alternativeName>
        <fullName evidence="8">ATP synthase F(1) sector subunit delta</fullName>
    </alternativeName>
    <alternativeName>
        <fullName evidence="8">F-type ATPase subunit delta</fullName>
        <shortName evidence="8">F-ATPase subunit delta</shortName>
    </alternativeName>
</protein>
<proteinExistence type="inferred from homology"/>
<dbReference type="GO" id="GO:0046933">
    <property type="term" value="F:proton-transporting ATP synthase activity, rotational mechanism"/>
    <property type="evidence" value="ECO:0007669"/>
    <property type="project" value="UniProtKB-UniRule"/>
</dbReference>
<reference evidence="10" key="2">
    <citation type="submission" date="2021-08" db="EMBL/GenBank/DDBJ databases">
        <authorList>
            <person name="Tani A."/>
            <person name="Ola A."/>
            <person name="Ogura Y."/>
            <person name="Katsura K."/>
            <person name="Hayashi T."/>
        </authorList>
    </citation>
    <scope>NUCLEOTIDE SEQUENCE</scope>
    <source>
        <strain evidence="10">DSM 16372</strain>
    </source>
</reference>
<dbReference type="InterPro" id="IPR000711">
    <property type="entry name" value="ATPase_OSCP/dsu"/>
</dbReference>
<feature type="region of interest" description="Disordered" evidence="9">
    <location>
        <begin position="1"/>
        <end position="44"/>
    </location>
</feature>
<dbReference type="PRINTS" id="PR00125">
    <property type="entry name" value="ATPASEDELTA"/>
</dbReference>
<keyword evidence="11" id="KW-1185">Reference proteome</keyword>
<dbReference type="Gene3D" id="1.10.520.20">
    <property type="entry name" value="N-terminal domain of the delta subunit of the F1F0-ATP synthase"/>
    <property type="match status" value="1"/>
</dbReference>
<accession>A0AAV4ZN33</accession>
<keyword evidence="3 8" id="KW-0375">Hydrogen ion transport</keyword>
<keyword evidence="6 8" id="KW-0139">CF(1)</keyword>
<comment type="function">
    <text evidence="8">This protein is part of the stalk that links CF(0) to CF(1). It either transmits conformational changes from CF(0) to CF(1) or is implicated in proton conduction.</text>
</comment>
<evidence type="ECO:0000256" key="7">
    <source>
        <dbReference type="ARBA" id="ARBA00023310"/>
    </source>
</evidence>
<dbReference type="PROSITE" id="PS00389">
    <property type="entry name" value="ATPASE_DELTA"/>
    <property type="match status" value="1"/>
</dbReference>
<dbReference type="InterPro" id="IPR020781">
    <property type="entry name" value="ATPase_OSCP/d_CS"/>
</dbReference>
<dbReference type="EMBL" id="BPQO01000014">
    <property type="protein sequence ID" value="GJD89872.1"/>
    <property type="molecule type" value="Genomic_DNA"/>
</dbReference>
<evidence type="ECO:0000256" key="4">
    <source>
        <dbReference type="ARBA" id="ARBA00023065"/>
    </source>
</evidence>